<dbReference type="SMART" id="SM00733">
    <property type="entry name" value="Mterf"/>
    <property type="match status" value="2"/>
</dbReference>
<protein>
    <submittedName>
        <fullName evidence="1">Transcription termination factor, mitochondrial/chloroplastic</fullName>
    </submittedName>
</protein>
<dbReference type="Proteomes" id="UP001370490">
    <property type="component" value="Unassembled WGS sequence"/>
</dbReference>
<sequence length="234" mass="27770">MPNFKGFQEKRKATFPAQGRGEYHVWFSRFSHFSTFESHFHSMPKLPTTILKLVCGFSSIKPTSNFGFFDLKSVTKNPPFLLQKPIKLQQKIRELKFKNENGGENKKKKENVYTKFERALVRLAKEKLRWHDSFRENFNLMSIPNIRTKGIIGFEGRLFNFPPKRCWDPPRLFKGAKKILPGYWDPLRLSTLSRRSLSDVVDYPRYFSYPLEKKTMPRYWVLKGQNIECSLQKY</sequence>
<dbReference type="InterPro" id="IPR003690">
    <property type="entry name" value="MTERF"/>
</dbReference>
<evidence type="ECO:0000313" key="1">
    <source>
        <dbReference type="EMBL" id="KAK6911176.1"/>
    </source>
</evidence>
<name>A0AAN8YSE3_9MAGN</name>
<gene>
    <name evidence="1" type="ORF">RJ641_023269</name>
</gene>
<dbReference type="Pfam" id="PF02536">
    <property type="entry name" value="mTERF"/>
    <property type="match status" value="1"/>
</dbReference>
<reference evidence="1 2" key="1">
    <citation type="submission" date="2023-12" db="EMBL/GenBank/DDBJ databases">
        <title>A high-quality genome assembly for Dillenia turbinata (Dilleniales).</title>
        <authorList>
            <person name="Chanderbali A."/>
        </authorList>
    </citation>
    <scope>NUCLEOTIDE SEQUENCE [LARGE SCALE GENOMIC DNA]</scope>
    <source>
        <strain evidence="1">LSX21</strain>
        <tissue evidence="1">Leaf</tissue>
    </source>
</reference>
<proteinExistence type="predicted"/>
<keyword evidence="2" id="KW-1185">Reference proteome</keyword>
<dbReference type="AlphaFoldDB" id="A0AAN8YSE3"/>
<dbReference type="GO" id="GO:0003676">
    <property type="term" value="F:nucleic acid binding"/>
    <property type="evidence" value="ECO:0007669"/>
    <property type="project" value="InterPro"/>
</dbReference>
<dbReference type="EMBL" id="JBAMMX010000028">
    <property type="protein sequence ID" value="KAK6911176.1"/>
    <property type="molecule type" value="Genomic_DNA"/>
</dbReference>
<comment type="caution">
    <text evidence="1">The sequence shown here is derived from an EMBL/GenBank/DDBJ whole genome shotgun (WGS) entry which is preliminary data.</text>
</comment>
<accession>A0AAN8YSE3</accession>
<organism evidence="1 2">
    <name type="scientific">Dillenia turbinata</name>
    <dbReference type="NCBI Taxonomy" id="194707"/>
    <lineage>
        <taxon>Eukaryota</taxon>
        <taxon>Viridiplantae</taxon>
        <taxon>Streptophyta</taxon>
        <taxon>Embryophyta</taxon>
        <taxon>Tracheophyta</taxon>
        <taxon>Spermatophyta</taxon>
        <taxon>Magnoliopsida</taxon>
        <taxon>eudicotyledons</taxon>
        <taxon>Gunneridae</taxon>
        <taxon>Pentapetalae</taxon>
        <taxon>Dilleniales</taxon>
        <taxon>Dilleniaceae</taxon>
        <taxon>Dillenia</taxon>
    </lineage>
</organism>
<evidence type="ECO:0000313" key="2">
    <source>
        <dbReference type="Proteomes" id="UP001370490"/>
    </source>
</evidence>